<sequence length="169" mass="17833">MMKSSPPTARNTVRGFQPTPAPSGDEDSDYGASETPSRRKTHRAQGRVDDVVSANCSPSLRATSSPKVSGIAKLRAQMEPLSLEDGVRSAPMSRNSSFQRRPDVDGRLDADSRLSSMAGTGSEAGSDGSVNGSASYEVCLEHDFDDPFGGFSFVAPSSLLNEACFPQAV</sequence>
<evidence type="ECO:0000256" key="1">
    <source>
        <dbReference type="SAM" id="MobiDB-lite"/>
    </source>
</evidence>
<evidence type="ECO:0000313" key="3">
    <source>
        <dbReference type="Proteomes" id="UP000749293"/>
    </source>
</evidence>
<protein>
    <submittedName>
        <fullName evidence="2">Uncharacterized protein</fullName>
    </submittedName>
</protein>
<gene>
    <name evidence="2" type="ORF">GMORB2_5735</name>
</gene>
<dbReference type="AlphaFoldDB" id="A0A9P4YZR9"/>
<proteinExistence type="predicted"/>
<name>A0A9P4YZR9_9HYPO</name>
<comment type="caution">
    <text evidence="2">The sequence shown here is derived from an EMBL/GenBank/DDBJ whole genome shotgun (WGS) entry which is preliminary data.</text>
</comment>
<feature type="region of interest" description="Disordered" evidence="1">
    <location>
        <begin position="1"/>
        <end position="132"/>
    </location>
</feature>
<feature type="compositionally biased region" description="Basic and acidic residues" evidence="1">
    <location>
        <begin position="100"/>
        <end position="112"/>
    </location>
</feature>
<reference evidence="2" key="1">
    <citation type="submission" date="2020-03" db="EMBL/GenBank/DDBJ databases">
        <title>Site-based positive gene gene selection in Geosmithia morbida across the United States reveals a broad range of putative effectors and factors for local host and environmental adapation.</title>
        <authorList>
            <person name="Onufrak A."/>
            <person name="Murdoch R.W."/>
            <person name="Gazis R."/>
            <person name="Huff M."/>
            <person name="Staton M."/>
            <person name="Klingeman W."/>
            <person name="Hadziabdic D."/>
        </authorList>
    </citation>
    <scope>NUCLEOTIDE SEQUENCE</scope>
    <source>
        <strain evidence="2">1262</strain>
    </source>
</reference>
<dbReference type="GeneID" id="55971960"/>
<feature type="compositionally biased region" description="Polar residues" evidence="1">
    <location>
        <begin position="1"/>
        <end position="11"/>
    </location>
</feature>
<feature type="compositionally biased region" description="Polar residues" evidence="1">
    <location>
        <begin position="54"/>
        <end position="67"/>
    </location>
</feature>
<dbReference type="OrthoDB" id="63267at2759"/>
<accession>A0A9P4YZR9</accession>
<evidence type="ECO:0000313" key="2">
    <source>
        <dbReference type="EMBL" id="KAF4124019.1"/>
    </source>
</evidence>
<organism evidence="2 3">
    <name type="scientific">Geosmithia morbida</name>
    <dbReference type="NCBI Taxonomy" id="1094350"/>
    <lineage>
        <taxon>Eukaryota</taxon>
        <taxon>Fungi</taxon>
        <taxon>Dikarya</taxon>
        <taxon>Ascomycota</taxon>
        <taxon>Pezizomycotina</taxon>
        <taxon>Sordariomycetes</taxon>
        <taxon>Hypocreomycetidae</taxon>
        <taxon>Hypocreales</taxon>
        <taxon>Bionectriaceae</taxon>
        <taxon>Geosmithia</taxon>
    </lineage>
</organism>
<dbReference type="EMBL" id="JAANYQ010000005">
    <property type="protein sequence ID" value="KAF4124019.1"/>
    <property type="molecule type" value="Genomic_DNA"/>
</dbReference>
<dbReference type="RefSeq" id="XP_035322671.1">
    <property type="nucleotide sequence ID" value="XM_035467705.1"/>
</dbReference>
<dbReference type="Proteomes" id="UP000749293">
    <property type="component" value="Unassembled WGS sequence"/>
</dbReference>
<keyword evidence="3" id="KW-1185">Reference proteome</keyword>